<evidence type="ECO:0000313" key="3">
    <source>
        <dbReference type="Proteomes" id="UP000644507"/>
    </source>
</evidence>
<dbReference type="Gene3D" id="2.40.160.20">
    <property type="match status" value="1"/>
</dbReference>
<evidence type="ECO:0008006" key="4">
    <source>
        <dbReference type="Google" id="ProtNLM"/>
    </source>
</evidence>
<evidence type="ECO:0000313" key="2">
    <source>
        <dbReference type="EMBL" id="GHC50863.1"/>
    </source>
</evidence>
<dbReference type="RefSeq" id="WP_189569435.1">
    <property type="nucleotide sequence ID" value="NZ_BMXI01000006.1"/>
</dbReference>
<gene>
    <name evidence="2" type="ORF">GCM10007100_16260</name>
</gene>
<dbReference type="SUPFAM" id="SSF56925">
    <property type="entry name" value="OMPA-like"/>
    <property type="match status" value="1"/>
</dbReference>
<protein>
    <recommendedName>
        <fullName evidence="4">Outer membrane protein beta-barrel domain-containing protein</fullName>
    </recommendedName>
</protein>
<sequence>MRTTALLTLVASASLGFAGESPKAALIPAAVIPQTSSGCAECLKHSGLFLGAGVDYFFDAEEEYYNGRAGYEWAGKSGNYTQSLFLEVGWMDSDSDFGSLEAVPVTLNYEYKRALFKCLNFYVGAGAGVAFVDSEFQEYKDGKPTGVFNSDDDSVFVIQAFAGLTYCITESVELYGGVRYLWSDDIGQGDGFDDWSIGGGLRVKF</sequence>
<dbReference type="AlphaFoldDB" id="A0A918TL86"/>
<evidence type="ECO:0000256" key="1">
    <source>
        <dbReference type="SAM" id="SignalP"/>
    </source>
</evidence>
<reference evidence="2" key="2">
    <citation type="submission" date="2020-09" db="EMBL/GenBank/DDBJ databases">
        <authorList>
            <person name="Sun Q."/>
            <person name="Kim S."/>
        </authorList>
    </citation>
    <scope>NUCLEOTIDE SEQUENCE</scope>
    <source>
        <strain evidence="2">KCTC 12988</strain>
    </source>
</reference>
<feature type="chain" id="PRO_5037102925" description="Outer membrane protein beta-barrel domain-containing protein" evidence="1">
    <location>
        <begin position="19"/>
        <end position="205"/>
    </location>
</feature>
<proteinExistence type="predicted"/>
<feature type="signal peptide" evidence="1">
    <location>
        <begin position="1"/>
        <end position="18"/>
    </location>
</feature>
<keyword evidence="1" id="KW-0732">Signal</keyword>
<dbReference type="InterPro" id="IPR011250">
    <property type="entry name" value="OMP/PagP_B-barrel"/>
</dbReference>
<dbReference type="Proteomes" id="UP000644507">
    <property type="component" value="Unassembled WGS sequence"/>
</dbReference>
<dbReference type="EMBL" id="BMXI01000006">
    <property type="protein sequence ID" value="GHC50863.1"/>
    <property type="molecule type" value="Genomic_DNA"/>
</dbReference>
<name>A0A918TL86_9BACT</name>
<organism evidence="2 3">
    <name type="scientific">Roseibacillus persicicus</name>
    <dbReference type="NCBI Taxonomy" id="454148"/>
    <lineage>
        <taxon>Bacteria</taxon>
        <taxon>Pseudomonadati</taxon>
        <taxon>Verrucomicrobiota</taxon>
        <taxon>Verrucomicrobiia</taxon>
        <taxon>Verrucomicrobiales</taxon>
        <taxon>Verrucomicrobiaceae</taxon>
        <taxon>Roseibacillus</taxon>
    </lineage>
</organism>
<accession>A0A918TL86</accession>
<keyword evidence="3" id="KW-1185">Reference proteome</keyword>
<comment type="caution">
    <text evidence="2">The sequence shown here is derived from an EMBL/GenBank/DDBJ whole genome shotgun (WGS) entry which is preliminary data.</text>
</comment>
<reference evidence="2" key="1">
    <citation type="journal article" date="2014" name="Int. J. Syst. Evol. Microbiol.">
        <title>Complete genome sequence of Corynebacterium casei LMG S-19264T (=DSM 44701T), isolated from a smear-ripened cheese.</title>
        <authorList>
            <consortium name="US DOE Joint Genome Institute (JGI-PGF)"/>
            <person name="Walter F."/>
            <person name="Albersmeier A."/>
            <person name="Kalinowski J."/>
            <person name="Ruckert C."/>
        </authorList>
    </citation>
    <scope>NUCLEOTIDE SEQUENCE</scope>
    <source>
        <strain evidence="2">KCTC 12988</strain>
    </source>
</reference>